<dbReference type="Proteomes" id="UP000671119">
    <property type="component" value="Unassembled WGS sequence"/>
</dbReference>
<feature type="non-terminal residue" evidence="1">
    <location>
        <position position="85"/>
    </location>
</feature>
<accession>A0ABD4Q6F8</accession>
<sequence length="85" mass="9675">TSAPALFQPKTGPLGLTDWEKVYAAGPSKWTEADIFEARELSRDGVVIAQLNRGHLVRRHDLRPRVRSQHPWRLPRPCLKAHTDV</sequence>
<protein>
    <submittedName>
        <fullName evidence="1">Uncharacterized protein</fullName>
    </submittedName>
</protein>
<dbReference type="EMBL" id="JAGIZI010000407">
    <property type="protein sequence ID" value="MBP0685675.1"/>
    <property type="molecule type" value="Genomic_DNA"/>
</dbReference>
<evidence type="ECO:0000313" key="1">
    <source>
        <dbReference type="EMBL" id="MBP0685675.1"/>
    </source>
</evidence>
<proteinExistence type="predicted"/>
<gene>
    <name evidence="1" type="ORF">J8J21_21765</name>
</gene>
<dbReference type="AlphaFoldDB" id="A0ABD4Q6F8"/>
<comment type="caution">
    <text evidence="1">The sequence shown here is derived from an EMBL/GenBank/DDBJ whole genome shotgun (WGS) entry which is preliminary data.</text>
</comment>
<feature type="non-terminal residue" evidence="1">
    <location>
        <position position="1"/>
    </location>
</feature>
<evidence type="ECO:0000313" key="2">
    <source>
        <dbReference type="Proteomes" id="UP000671119"/>
    </source>
</evidence>
<reference evidence="1 2" key="1">
    <citation type="submission" date="2021-03" db="EMBL/GenBank/DDBJ databases">
        <title>Whole Genome Sequencing of Mycobacterium tuberculosis clinical isolates from Arunachal Pradesh, India.</title>
        <authorList>
            <person name="Singh S."/>
            <person name="Mudliar S.R."/>
            <person name="Kulsum U."/>
            <person name="Rufai S.B."/>
            <person name="Singh P.K."/>
            <person name="Umpo M."/>
            <person name="Nyori M."/>
        </authorList>
    </citation>
    <scope>NUCLEOTIDE SEQUENCE [LARGE SCALE GENOMIC DNA]</scope>
    <source>
        <strain evidence="1 2">OMICS/BPL/0142/20/SP</strain>
    </source>
</reference>
<organism evidence="1 2">
    <name type="scientific">Mycobacterium tuberculosis</name>
    <dbReference type="NCBI Taxonomy" id="1773"/>
    <lineage>
        <taxon>Bacteria</taxon>
        <taxon>Bacillati</taxon>
        <taxon>Actinomycetota</taxon>
        <taxon>Actinomycetes</taxon>
        <taxon>Mycobacteriales</taxon>
        <taxon>Mycobacteriaceae</taxon>
        <taxon>Mycobacterium</taxon>
        <taxon>Mycobacterium tuberculosis complex</taxon>
    </lineage>
</organism>
<name>A0ABD4Q6F8_MYCTX</name>